<dbReference type="EMBL" id="CP050531">
    <property type="protein sequence ID" value="QMV46433.1"/>
    <property type="molecule type" value="Genomic_DNA"/>
</dbReference>
<reference evidence="3 4" key="2">
    <citation type="journal article" date="2020" name="Mol. Biol. Evol.">
        <title>Life and death of selfish genes: comparative genomics reveals the dynamic evolution of cytoplasmic incompatibility.</title>
        <authorList>
            <person name="Martinez J."/>
            <person name="Klasson L."/>
            <person name="Welch J."/>
            <person name="Jiggins F.M."/>
        </authorList>
    </citation>
    <scope>NUCLEOTIDE SEQUENCE [LARGE SCALE GENOMIC DNA]</scope>
    <source>
        <strain evidence="3">WStv</strain>
    </source>
</reference>
<dbReference type="Proteomes" id="UP000515744">
    <property type="component" value="Chromosome"/>
</dbReference>
<sequence length="223" mass="23246">MKMKRLCVLAVLLTSSLAGTANNGASKSDASKSGASKSGASKSGASKSGAATNSASKSEDQYYAGLNFGAGWGSGFVMKPSVVFGYHHDKNSKFELEVLANMSDIAKDTRKIGASLLANYRYYPDLDIDPVKLYVSGGLGGYLKVIPFGKKPASTDVGAAAEEVPVVDNILGSISYKLKVGVDYEIAPQIVGAVGIAVGGQLSHIKAKEIPDAILEVGIRYNF</sequence>
<accession>A0A7G5CB49</accession>
<dbReference type="SUPFAM" id="SSF56925">
    <property type="entry name" value="OMPA-like"/>
    <property type="match status" value="1"/>
</dbReference>
<dbReference type="RefSeq" id="WP_182158803.1">
    <property type="nucleotide sequence ID" value="NZ_CP050531.1"/>
</dbReference>
<feature type="chain" id="PRO_5028881580" description="Outer membrane protein beta-barrel domain-containing protein" evidence="2">
    <location>
        <begin position="21"/>
        <end position="223"/>
    </location>
</feature>
<reference evidence="4" key="1">
    <citation type="journal article" date="2020" name="Mol. Biol.">
        <title>Life and death of selfish genes: comparative genomics reveals the dynamic evolution of cytoplasmic incompatibility.</title>
        <authorList>
            <person name="Martinez J."/>
            <person name="Klasson L."/>
            <person name="Welch J."/>
            <person name="Jiggins F.M."/>
        </authorList>
    </citation>
    <scope>NUCLEOTIDE SEQUENCE [LARGE SCALE GENOMIC DNA]</scope>
</reference>
<feature type="region of interest" description="Disordered" evidence="1">
    <location>
        <begin position="22"/>
        <end position="53"/>
    </location>
</feature>
<evidence type="ECO:0000313" key="3">
    <source>
        <dbReference type="EMBL" id="QMV46433.1"/>
    </source>
</evidence>
<keyword evidence="2" id="KW-0732">Signal</keyword>
<dbReference type="Gene3D" id="2.40.160.20">
    <property type="match status" value="1"/>
</dbReference>
<evidence type="ECO:0000313" key="4">
    <source>
        <dbReference type="Proteomes" id="UP000515744"/>
    </source>
</evidence>
<proteinExistence type="predicted"/>
<dbReference type="InterPro" id="IPR011250">
    <property type="entry name" value="OMP/PagP_B-barrel"/>
</dbReference>
<feature type="signal peptide" evidence="2">
    <location>
        <begin position="1"/>
        <end position="20"/>
    </location>
</feature>
<evidence type="ECO:0000256" key="2">
    <source>
        <dbReference type="SAM" id="SignalP"/>
    </source>
</evidence>
<gene>
    <name evidence="3" type="ORF">HC358_05365</name>
</gene>
<evidence type="ECO:0000256" key="1">
    <source>
        <dbReference type="SAM" id="MobiDB-lite"/>
    </source>
</evidence>
<dbReference type="AlphaFoldDB" id="A0A7G5CB49"/>
<protein>
    <recommendedName>
        <fullName evidence="5">Outer membrane protein beta-barrel domain-containing protein</fullName>
    </recommendedName>
</protein>
<organism evidence="3 4">
    <name type="scientific">Wolbachia pipientis</name>
    <dbReference type="NCBI Taxonomy" id="955"/>
    <lineage>
        <taxon>Bacteria</taxon>
        <taxon>Pseudomonadati</taxon>
        <taxon>Pseudomonadota</taxon>
        <taxon>Alphaproteobacteria</taxon>
        <taxon>Rickettsiales</taxon>
        <taxon>Anaplasmataceae</taxon>
        <taxon>Wolbachieae</taxon>
        <taxon>Wolbachia</taxon>
    </lineage>
</organism>
<evidence type="ECO:0008006" key="5">
    <source>
        <dbReference type="Google" id="ProtNLM"/>
    </source>
</evidence>
<name>A0A7G5CB49_WOLPI</name>